<evidence type="ECO:0000313" key="2">
    <source>
        <dbReference type="EMBL" id="SHM11460.1"/>
    </source>
</evidence>
<dbReference type="RefSeq" id="WP_072710033.1">
    <property type="nucleotide sequence ID" value="NZ_FRCF01000005.1"/>
</dbReference>
<dbReference type="Gene3D" id="2.40.320.10">
    <property type="entry name" value="Hypothetical Protein Pfu-838710-001"/>
    <property type="match status" value="1"/>
</dbReference>
<dbReference type="InterPro" id="IPR023577">
    <property type="entry name" value="CYTH_domain"/>
</dbReference>
<feature type="domain" description="CYTH" evidence="1">
    <location>
        <begin position="3"/>
        <end position="190"/>
    </location>
</feature>
<dbReference type="AlphaFoldDB" id="A0A1M7G5B5"/>
<name>A0A1M7G5B5_9BACL</name>
<dbReference type="OrthoDB" id="384378at2"/>
<dbReference type="InterPro" id="IPR009195">
    <property type="entry name" value="Uncharacterised_YjbK"/>
</dbReference>
<reference evidence="2 3" key="1">
    <citation type="submission" date="2016-11" db="EMBL/GenBank/DDBJ databases">
        <authorList>
            <person name="Jaros S."/>
            <person name="Januszkiewicz K."/>
            <person name="Wedrychowicz H."/>
        </authorList>
    </citation>
    <scope>NUCLEOTIDE SEQUENCE [LARGE SCALE GENOMIC DNA]</scope>
    <source>
        <strain evidence="2 3">DSM 16010</strain>
    </source>
</reference>
<organism evidence="2 3">
    <name type="scientific">Lacicoccus alkaliphilus DSM 16010</name>
    <dbReference type="NCBI Taxonomy" id="1123231"/>
    <lineage>
        <taxon>Bacteria</taxon>
        <taxon>Bacillati</taxon>
        <taxon>Bacillota</taxon>
        <taxon>Bacilli</taxon>
        <taxon>Bacillales</taxon>
        <taxon>Salinicoccaceae</taxon>
        <taxon>Lacicoccus</taxon>
    </lineage>
</organism>
<protein>
    <submittedName>
        <fullName evidence="2">Uncharacterized protein YjbK</fullName>
    </submittedName>
</protein>
<dbReference type="SMART" id="SM01118">
    <property type="entry name" value="CYTH"/>
    <property type="match status" value="1"/>
</dbReference>
<dbReference type="SUPFAM" id="SSF55154">
    <property type="entry name" value="CYTH-like phosphatases"/>
    <property type="match status" value="1"/>
</dbReference>
<evidence type="ECO:0000313" key="3">
    <source>
        <dbReference type="Proteomes" id="UP000184206"/>
    </source>
</evidence>
<gene>
    <name evidence="2" type="ORF">SAMN02745189_01582</name>
</gene>
<evidence type="ECO:0000259" key="1">
    <source>
        <dbReference type="PROSITE" id="PS51707"/>
    </source>
</evidence>
<dbReference type="STRING" id="1123231.SAMN02745189_01582"/>
<dbReference type="EMBL" id="FRCF01000005">
    <property type="protein sequence ID" value="SHM11460.1"/>
    <property type="molecule type" value="Genomic_DNA"/>
</dbReference>
<proteinExistence type="predicted"/>
<dbReference type="Proteomes" id="UP000184206">
    <property type="component" value="Unassembled WGS sequence"/>
</dbReference>
<dbReference type="Pfam" id="PF01928">
    <property type="entry name" value="CYTH"/>
    <property type="match status" value="1"/>
</dbReference>
<keyword evidence="3" id="KW-1185">Reference proteome</keyword>
<dbReference type="InterPro" id="IPR033469">
    <property type="entry name" value="CYTH-like_dom_sf"/>
</dbReference>
<sequence length="196" mass="22788">MPELEIEFKNLLDEDEYSTLYDTFFKRVPGQSLVNYYIDTPDLALRRSTLLLRVRRDDGKQIMTLKAPAVKGVLEFNAEVDLDLDNRKHVAQTEVPGVIADELEKRHIGFDDLNIYGSLATERHETEYEGGLLVLDRSSYLGSTDYEIEYEVSDYDEGEALFNRLMAEHDIPRRGEVTKSERFYRVLRKGKDEAQW</sequence>
<dbReference type="PROSITE" id="PS51707">
    <property type="entry name" value="CYTH"/>
    <property type="match status" value="1"/>
</dbReference>
<accession>A0A1M7G5B5</accession>
<dbReference type="CDD" id="cd07762">
    <property type="entry name" value="CYTH-like_Pase_1"/>
    <property type="match status" value="1"/>
</dbReference>
<dbReference type="PIRSF" id="PIRSF012526">
    <property type="entry name" value="CYTH_UCP012526"/>
    <property type="match status" value="1"/>
</dbReference>